<evidence type="ECO:0000313" key="1">
    <source>
        <dbReference type="EMBL" id="WMV34375.1"/>
    </source>
</evidence>
<organism evidence="1 2">
    <name type="scientific">Solanum verrucosum</name>
    <dbReference type="NCBI Taxonomy" id="315347"/>
    <lineage>
        <taxon>Eukaryota</taxon>
        <taxon>Viridiplantae</taxon>
        <taxon>Streptophyta</taxon>
        <taxon>Embryophyta</taxon>
        <taxon>Tracheophyta</taxon>
        <taxon>Spermatophyta</taxon>
        <taxon>Magnoliopsida</taxon>
        <taxon>eudicotyledons</taxon>
        <taxon>Gunneridae</taxon>
        <taxon>Pentapetalae</taxon>
        <taxon>asterids</taxon>
        <taxon>lamiids</taxon>
        <taxon>Solanales</taxon>
        <taxon>Solanaceae</taxon>
        <taxon>Solanoideae</taxon>
        <taxon>Solaneae</taxon>
        <taxon>Solanum</taxon>
    </lineage>
</organism>
<accession>A0AAF0TZQ0</accession>
<reference evidence="1" key="1">
    <citation type="submission" date="2023-08" db="EMBL/GenBank/DDBJ databases">
        <title>A de novo genome assembly of Solanum verrucosum Schlechtendal, a Mexican diploid species geographically isolated from the other diploid A-genome species in potato relatives.</title>
        <authorList>
            <person name="Hosaka K."/>
        </authorList>
    </citation>
    <scope>NUCLEOTIDE SEQUENCE</scope>
    <source>
        <tissue evidence="1">Young leaves</tissue>
    </source>
</reference>
<sequence>MGSTAHIEDGKRELAKDVDRLAHLGVRLLDSAEGGIEVASEAKSSLVSEVEGEKDPDPILLEFQAKCS</sequence>
<protein>
    <submittedName>
        <fullName evidence="1">Uncharacterized protein</fullName>
    </submittedName>
</protein>
<dbReference type="EMBL" id="CP133617">
    <property type="protein sequence ID" value="WMV34375.1"/>
    <property type="molecule type" value="Genomic_DNA"/>
</dbReference>
<proteinExistence type="predicted"/>
<gene>
    <name evidence="1" type="ORF">MTR67_027760</name>
</gene>
<evidence type="ECO:0000313" key="2">
    <source>
        <dbReference type="Proteomes" id="UP001234989"/>
    </source>
</evidence>
<dbReference type="Proteomes" id="UP001234989">
    <property type="component" value="Chromosome 6"/>
</dbReference>
<dbReference type="AlphaFoldDB" id="A0AAF0TZQ0"/>
<name>A0AAF0TZQ0_SOLVR</name>
<keyword evidence="2" id="KW-1185">Reference proteome</keyword>